<dbReference type="SUPFAM" id="SSF56091">
    <property type="entry name" value="DNA ligase/mRNA capping enzyme, catalytic domain"/>
    <property type="match status" value="1"/>
</dbReference>
<comment type="caution">
    <text evidence="3">The sequence shown here is derived from an EMBL/GenBank/DDBJ whole genome shotgun (WGS) entry which is preliminary data.</text>
</comment>
<protein>
    <submittedName>
        <fullName evidence="3">RNA ligase family protein</fullName>
    </submittedName>
</protein>
<proteinExistence type="predicted"/>
<dbReference type="GO" id="GO:0016874">
    <property type="term" value="F:ligase activity"/>
    <property type="evidence" value="ECO:0007669"/>
    <property type="project" value="UniProtKB-KW"/>
</dbReference>
<dbReference type="Pfam" id="PF18043">
    <property type="entry name" value="T4_Rnl2_C"/>
    <property type="match status" value="1"/>
</dbReference>
<evidence type="ECO:0000313" key="3">
    <source>
        <dbReference type="EMBL" id="MEL1245513.1"/>
    </source>
</evidence>
<dbReference type="Pfam" id="PF09414">
    <property type="entry name" value="RNA_ligase"/>
    <property type="match status" value="1"/>
</dbReference>
<dbReference type="Gene3D" id="3.30.1490.70">
    <property type="match status" value="1"/>
</dbReference>
<dbReference type="Gene3D" id="1.10.10.1810">
    <property type="entry name" value="RNA ligase"/>
    <property type="match status" value="1"/>
</dbReference>
<name>A0ABU9I0R0_9FLAO</name>
<dbReference type="Gene3D" id="3.30.470.30">
    <property type="entry name" value="DNA ligase/mRNA capping enzyme"/>
    <property type="match status" value="1"/>
</dbReference>
<keyword evidence="4" id="KW-1185">Reference proteome</keyword>
<evidence type="ECO:0000259" key="1">
    <source>
        <dbReference type="Pfam" id="PF09414"/>
    </source>
</evidence>
<dbReference type="Proteomes" id="UP001464555">
    <property type="component" value="Unassembled WGS sequence"/>
</dbReference>
<dbReference type="InterPro" id="IPR021122">
    <property type="entry name" value="RNA_ligase_dom_REL/Rnl2"/>
</dbReference>
<dbReference type="InterPro" id="IPR041948">
    <property type="entry name" value="Rnl1/2_C_sf"/>
</dbReference>
<reference evidence="3 4" key="1">
    <citation type="submission" date="2024-04" db="EMBL/GenBank/DDBJ databases">
        <title>Flavobacterium sp. DGU11 16S ribosomal RNA gene Genome sequencing and assembly.</title>
        <authorList>
            <person name="Park S."/>
        </authorList>
    </citation>
    <scope>NUCLEOTIDE SEQUENCE [LARGE SCALE GENOMIC DNA]</scope>
    <source>
        <strain evidence="3 4">DGU11</strain>
    </source>
</reference>
<evidence type="ECO:0000259" key="2">
    <source>
        <dbReference type="Pfam" id="PF18043"/>
    </source>
</evidence>
<organism evidence="3 4">
    <name type="scientific">Flavobacterium arundinis</name>
    <dbReference type="NCBI Taxonomy" id="3139143"/>
    <lineage>
        <taxon>Bacteria</taxon>
        <taxon>Pseudomonadati</taxon>
        <taxon>Bacteroidota</taxon>
        <taxon>Flavobacteriia</taxon>
        <taxon>Flavobacteriales</taxon>
        <taxon>Flavobacteriaceae</taxon>
        <taxon>Flavobacterium</taxon>
    </lineage>
</organism>
<gene>
    <name evidence="3" type="ORF">AAEO56_14660</name>
</gene>
<feature type="domain" description="RNA ligase" evidence="1">
    <location>
        <begin position="31"/>
        <end position="228"/>
    </location>
</feature>
<accession>A0ABU9I0R0</accession>
<dbReference type="InterPro" id="IPR040609">
    <property type="entry name" value="Rnl2_C"/>
</dbReference>
<dbReference type="EMBL" id="JBBYHR010000008">
    <property type="protein sequence ID" value="MEL1245513.1"/>
    <property type="molecule type" value="Genomic_DNA"/>
</dbReference>
<sequence>MNNFSEYEKMPKDFNKLGQDTKVFNELNKLKWVVTEKVHGANFSFIYHDRKLAFAKRKEYLSWNDDFFGFQEVVHHLEDKVLALFEQVSLDIPAGKYMLYGELFGGSYPHPEVAPHPNVQAIQTGVYYAPDINFCAFDIAIEKDGTKDYLDYEDAVAYFKSFGIFHAQVLFTGKLNEVLNFDTRINSKVPSQLGLPEIEGNLIEGVVIKPLRHLRHTESGERPILKLKNKEFDEEKKFHEAEKWSYIPGVTTNTEEIGFLLEGMRGYITDNRLNSVISKIGSLDFTNPVRIEAIYAEYLRDVLDDFTIDNNGILDEITALQKGWLTERLKSEIAELVQRRR</sequence>
<feature type="domain" description="RNA ligase 2 C-terminal" evidence="2">
    <location>
        <begin position="253"/>
        <end position="334"/>
    </location>
</feature>
<keyword evidence="3" id="KW-0436">Ligase</keyword>
<evidence type="ECO:0000313" key="4">
    <source>
        <dbReference type="Proteomes" id="UP001464555"/>
    </source>
</evidence>